<reference evidence="4" key="1">
    <citation type="journal article" date="2019" name="Int. J. Syst. Evol. Microbiol.">
        <title>The Global Catalogue of Microorganisms (GCM) 10K type strain sequencing project: providing services to taxonomists for standard genome sequencing and annotation.</title>
        <authorList>
            <consortium name="The Broad Institute Genomics Platform"/>
            <consortium name="The Broad Institute Genome Sequencing Center for Infectious Disease"/>
            <person name="Wu L."/>
            <person name="Ma J."/>
        </authorList>
    </citation>
    <scope>NUCLEOTIDE SEQUENCE [LARGE SCALE GENOMIC DNA]</scope>
    <source>
        <strain evidence="4">CGMCC 1.12791</strain>
    </source>
</reference>
<gene>
    <name evidence="3" type="ORF">GCM10011376_08430</name>
</gene>
<feature type="compositionally biased region" description="Low complexity" evidence="1">
    <location>
        <begin position="139"/>
        <end position="171"/>
    </location>
</feature>
<sequence>MRRTTSLTAAALIGLTVPGLALLGAGAASGAAETCQGRTATIVGAGHRVDGTEGPDVILTNGARAVHAKGGDDLVCITGPYTGRYLAVDVRAGDGKDVVDGTGSPRQEVHAQMGSGVDTFLGGGAGDSVVLDYPTPQGASTPSTAAAVSTSSASPPAPVTSSSTMRPAASPRAERSARRGQGSKGSGSSSPLAPSG</sequence>
<feature type="signal peptide" evidence="2">
    <location>
        <begin position="1"/>
        <end position="21"/>
    </location>
</feature>
<evidence type="ECO:0000256" key="1">
    <source>
        <dbReference type="SAM" id="MobiDB-lite"/>
    </source>
</evidence>
<keyword evidence="4" id="KW-1185">Reference proteome</keyword>
<organism evidence="3 4">
    <name type="scientific">Nocardioides flavus</name>
    <name type="common">ex Wang et al. 2016</name>
    <dbReference type="NCBI Taxonomy" id="2058780"/>
    <lineage>
        <taxon>Bacteria</taxon>
        <taxon>Bacillati</taxon>
        <taxon>Actinomycetota</taxon>
        <taxon>Actinomycetes</taxon>
        <taxon>Propionibacteriales</taxon>
        <taxon>Nocardioidaceae</taxon>
        <taxon>Nocardioides</taxon>
    </lineage>
</organism>
<dbReference type="EMBL" id="BNAD01000001">
    <property type="protein sequence ID" value="GHE16233.1"/>
    <property type="molecule type" value="Genomic_DNA"/>
</dbReference>
<dbReference type="Gene3D" id="2.160.20.160">
    <property type="match status" value="1"/>
</dbReference>
<dbReference type="RefSeq" id="WP_191278061.1">
    <property type="nucleotide sequence ID" value="NZ_BNAD01000001.1"/>
</dbReference>
<proteinExistence type="predicted"/>
<evidence type="ECO:0000256" key="2">
    <source>
        <dbReference type="SAM" id="SignalP"/>
    </source>
</evidence>
<dbReference type="Proteomes" id="UP000597341">
    <property type="component" value="Unassembled WGS sequence"/>
</dbReference>
<comment type="caution">
    <text evidence="3">The sequence shown here is derived from an EMBL/GenBank/DDBJ whole genome shotgun (WGS) entry which is preliminary data.</text>
</comment>
<protein>
    <submittedName>
        <fullName evidence="3">Uncharacterized protein</fullName>
    </submittedName>
</protein>
<feature type="region of interest" description="Disordered" evidence="1">
    <location>
        <begin position="131"/>
        <end position="196"/>
    </location>
</feature>
<evidence type="ECO:0000313" key="4">
    <source>
        <dbReference type="Proteomes" id="UP000597341"/>
    </source>
</evidence>
<accession>A0ABQ3HH82</accession>
<feature type="chain" id="PRO_5047205192" evidence="2">
    <location>
        <begin position="22"/>
        <end position="196"/>
    </location>
</feature>
<feature type="compositionally biased region" description="Low complexity" evidence="1">
    <location>
        <begin position="186"/>
        <end position="196"/>
    </location>
</feature>
<keyword evidence="2" id="KW-0732">Signal</keyword>
<name>A0ABQ3HH82_9ACTN</name>
<evidence type="ECO:0000313" key="3">
    <source>
        <dbReference type="EMBL" id="GHE16233.1"/>
    </source>
</evidence>